<protein>
    <submittedName>
        <fullName evidence="3">Ppx/GppA family phosphatase</fullName>
    </submittedName>
</protein>
<organism evidence="3 4">
    <name type="scientific">Isoptericola luteus</name>
    <dbReference type="NCBI Taxonomy" id="2879484"/>
    <lineage>
        <taxon>Bacteria</taxon>
        <taxon>Bacillati</taxon>
        <taxon>Actinomycetota</taxon>
        <taxon>Actinomycetes</taxon>
        <taxon>Micrococcales</taxon>
        <taxon>Promicromonosporaceae</taxon>
        <taxon>Isoptericola</taxon>
    </lineage>
</organism>
<evidence type="ECO:0000313" key="4">
    <source>
        <dbReference type="Proteomes" id="UP001319870"/>
    </source>
</evidence>
<dbReference type="PANTHER" id="PTHR30005">
    <property type="entry name" value="EXOPOLYPHOSPHATASE"/>
    <property type="match status" value="1"/>
</dbReference>
<dbReference type="Pfam" id="PF02541">
    <property type="entry name" value="Ppx-GppA"/>
    <property type="match status" value="1"/>
</dbReference>
<dbReference type="EMBL" id="JAIXCQ010000010">
    <property type="protein sequence ID" value="MCA5894512.1"/>
    <property type="molecule type" value="Genomic_DNA"/>
</dbReference>
<dbReference type="Gene3D" id="3.30.420.150">
    <property type="entry name" value="Exopolyphosphatase. Domain 2"/>
    <property type="match status" value="1"/>
</dbReference>
<evidence type="ECO:0000313" key="3">
    <source>
        <dbReference type="EMBL" id="MCA5894512.1"/>
    </source>
</evidence>
<dbReference type="SUPFAM" id="SSF53067">
    <property type="entry name" value="Actin-like ATPase domain"/>
    <property type="match status" value="2"/>
</dbReference>
<proteinExistence type="inferred from homology"/>
<name>A0ABS7ZHM4_9MICO</name>
<sequence length="307" mass="32647">MRLGVIDIGSNTVHLLVMDARPGARPVPQASVKTTVRLMRYLQPDGSVSDEGVAALDAAVRTAASAGREHATDETMALATSALREATNGPEVLATLSERAGVPIEVLSGTDEARLTFLAARRWYGWGAGRLLVLDIGGGSLEICSGVDEEPDLALSLPWGAGRATVEHLPDDPPGPERVEALRGLLRAALEPVARQLAALPSPDHVVATSKTFRSLARLAGSRVDTVGPGDSWRLRRRDLADWVPRLAKIPAEGRTALPGITPERTFQIVAGGVVATETMRALGVDEVEICPWALREGAILQRLDHL</sequence>
<dbReference type="RefSeq" id="WP_225566276.1">
    <property type="nucleotide sequence ID" value="NZ_JAIXCQ010000010.1"/>
</dbReference>
<keyword evidence="4" id="KW-1185">Reference proteome</keyword>
<dbReference type="InterPro" id="IPR043129">
    <property type="entry name" value="ATPase_NBD"/>
</dbReference>
<feature type="domain" description="Ppx/GppA phosphatase N-terminal" evidence="2">
    <location>
        <begin position="30"/>
        <end position="305"/>
    </location>
</feature>
<reference evidence="3 4" key="1">
    <citation type="submission" date="2021-09" db="EMBL/GenBank/DDBJ databases">
        <title>Isoptericola luteus sp. nov., a novel bacterium isolated from Harbin, the capital city of Heilongjiang province.</title>
        <authorList>
            <person name="Li J."/>
        </authorList>
    </citation>
    <scope>NUCLEOTIDE SEQUENCE [LARGE SCALE GENOMIC DNA]</scope>
    <source>
        <strain evidence="3 4">NEAU-Y5</strain>
    </source>
</reference>
<evidence type="ECO:0000256" key="1">
    <source>
        <dbReference type="ARBA" id="ARBA00007125"/>
    </source>
</evidence>
<evidence type="ECO:0000259" key="2">
    <source>
        <dbReference type="Pfam" id="PF02541"/>
    </source>
</evidence>
<dbReference type="Proteomes" id="UP001319870">
    <property type="component" value="Unassembled WGS sequence"/>
</dbReference>
<comment type="caution">
    <text evidence="3">The sequence shown here is derived from an EMBL/GenBank/DDBJ whole genome shotgun (WGS) entry which is preliminary data.</text>
</comment>
<dbReference type="Gene3D" id="3.30.420.40">
    <property type="match status" value="1"/>
</dbReference>
<dbReference type="PANTHER" id="PTHR30005:SF0">
    <property type="entry name" value="RETROGRADE REGULATION PROTEIN 2"/>
    <property type="match status" value="1"/>
</dbReference>
<dbReference type="InterPro" id="IPR050273">
    <property type="entry name" value="GppA/Ppx_hydrolase"/>
</dbReference>
<dbReference type="InterPro" id="IPR003695">
    <property type="entry name" value="Ppx_GppA_N"/>
</dbReference>
<accession>A0ABS7ZHM4</accession>
<dbReference type="CDD" id="cd24056">
    <property type="entry name" value="ASKHA_NBD_MtPPX1-like"/>
    <property type="match status" value="1"/>
</dbReference>
<gene>
    <name evidence="3" type="ORF">LEP48_14315</name>
</gene>
<comment type="similarity">
    <text evidence="1">Belongs to the GppA/Ppx family.</text>
</comment>